<dbReference type="InterPro" id="IPR053905">
    <property type="entry name" value="EF-G-like_DII"/>
</dbReference>
<dbReference type="InterPro" id="IPR009000">
    <property type="entry name" value="Transl_B-barrel_sf"/>
</dbReference>
<evidence type="ECO:0000256" key="4">
    <source>
        <dbReference type="ARBA" id="ARBA00022741"/>
    </source>
</evidence>
<dbReference type="SUPFAM" id="SSF52156">
    <property type="entry name" value="Initiation factor IF2/eIF5b, domain 3"/>
    <property type="match status" value="1"/>
</dbReference>
<protein>
    <recommendedName>
        <fullName evidence="2 7">Translation initiation factor IF-2</fullName>
    </recommendedName>
</protein>
<evidence type="ECO:0000259" key="10">
    <source>
        <dbReference type="PROSITE" id="PS51722"/>
    </source>
</evidence>
<keyword evidence="9" id="KW-0175">Coiled coil</keyword>
<dbReference type="PANTHER" id="PTHR43381:SF4">
    <property type="entry name" value="EUKARYOTIC TRANSLATION INITIATION FACTOR 5B"/>
    <property type="match status" value="1"/>
</dbReference>
<dbReference type="NCBIfam" id="TIGR00231">
    <property type="entry name" value="small_GTP"/>
    <property type="match status" value="1"/>
</dbReference>
<dbReference type="Gene3D" id="3.40.50.300">
    <property type="entry name" value="P-loop containing nucleotide triphosphate hydrolases"/>
    <property type="match status" value="1"/>
</dbReference>
<evidence type="ECO:0000256" key="6">
    <source>
        <dbReference type="ARBA" id="ARBA00023134"/>
    </source>
</evidence>
<reference evidence="12" key="1">
    <citation type="submission" date="2017-09" db="EMBL/GenBank/DDBJ databases">
        <title>Depth-based differentiation of microbial function through sediment-hosted aquifers and enrichment of novel symbionts in the deep terrestrial subsurface.</title>
        <authorList>
            <person name="Probst A.J."/>
            <person name="Ladd B."/>
            <person name="Jarett J.K."/>
            <person name="Geller-Mcgrath D.E."/>
            <person name="Sieber C.M.K."/>
            <person name="Emerson J.B."/>
            <person name="Anantharaman K."/>
            <person name="Thomas B.C."/>
            <person name="Malmstrom R."/>
            <person name="Stieglmeier M."/>
            <person name="Klingl A."/>
            <person name="Woyke T."/>
            <person name="Ryan C.M."/>
            <person name="Banfield J.F."/>
        </authorList>
    </citation>
    <scope>NUCLEOTIDE SEQUENCE [LARGE SCALE GENOMIC DNA]</scope>
</reference>
<dbReference type="Pfam" id="PF22042">
    <property type="entry name" value="EF-G_D2"/>
    <property type="match status" value="1"/>
</dbReference>
<organism evidence="11 12">
    <name type="scientific">Candidatus Roizmanbacteria bacterium CG_4_10_14_0_2_um_filter_39_13</name>
    <dbReference type="NCBI Taxonomy" id="1974825"/>
    <lineage>
        <taxon>Bacteria</taxon>
        <taxon>Candidatus Roizmaniibacteriota</taxon>
    </lineage>
</organism>
<evidence type="ECO:0000256" key="7">
    <source>
        <dbReference type="NCBIfam" id="TIGR00487"/>
    </source>
</evidence>
<feature type="domain" description="Tr-type G" evidence="10">
    <location>
        <begin position="2"/>
        <end position="176"/>
    </location>
</feature>
<gene>
    <name evidence="11" type="primary">infB</name>
    <name evidence="11" type="ORF">COY16_01470</name>
</gene>
<dbReference type="InterPro" id="IPR023115">
    <property type="entry name" value="TIF_IF2_dom3"/>
</dbReference>
<feature type="coiled-coil region" evidence="9">
    <location>
        <begin position="374"/>
        <end position="401"/>
    </location>
</feature>
<comment type="function">
    <text evidence="8">One of the essential components for the initiation of protein synthesis. Protects formylmethionyl-tRNA from spontaneous hydrolysis and promotes its binding to the 30S ribosomal subunits. Also involved in the hydrolysis of GTP during the formation of the 70S ribosomal complex.</text>
</comment>
<evidence type="ECO:0000256" key="9">
    <source>
        <dbReference type="SAM" id="Coils"/>
    </source>
</evidence>
<evidence type="ECO:0000313" key="12">
    <source>
        <dbReference type="Proteomes" id="UP000228503"/>
    </source>
</evidence>
<dbReference type="SUPFAM" id="SSF52540">
    <property type="entry name" value="P-loop containing nucleoside triphosphate hydrolases"/>
    <property type="match status" value="1"/>
</dbReference>
<dbReference type="CDD" id="cd01887">
    <property type="entry name" value="IF2_eIF5B"/>
    <property type="match status" value="1"/>
</dbReference>
<dbReference type="InterPro" id="IPR000178">
    <property type="entry name" value="TF_IF2_bacterial-like"/>
</dbReference>
<evidence type="ECO:0000256" key="2">
    <source>
        <dbReference type="ARBA" id="ARBA00020675"/>
    </source>
</evidence>
<dbReference type="SUPFAM" id="SSF50447">
    <property type="entry name" value="Translation proteins"/>
    <property type="match status" value="2"/>
</dbReference>
<dbReference type="Proteomes" id="UP000228503">
    <property type="component" value="Unassembled WGS sequence"/>
</dbReference>
<dbReference type="GO" id="GO:0003743">
    <property type="term" value="F:translation initiation factor activity"/>
    <property type="evidence" value="ECO:0007669"/>
    <property type="project" value="UniProtKB-UniRule"/>
</dbReference>
<dbReference type="PANTHER" id="PTHR43381">
    <property type="entry name" value="TRANSLATION INITIATION FACTOR IF-2-RELATED"/>
    <property type="match status" value="1"/>
</dbReference>
<accession>A0A2M7U0R3</accession>
<evidence type="ECO:0000256" key="3">
    <source>
        <dbReference type="ARBA" id="ARBA00022540"/>
    </source>
</evidence>
<name>A0A2M7U0R3_9BACT</name>
<dbReference type="GO" id="GO:0003924">
    <property type="term" value="F:GTPase activity"/>
    <property type="evidence" value="ECO:0007669"/>
    <property type="project" value="InterPro"/>
</dbReference>
<keyword evidence="5 8" id="KW-0648">Protein biosynthesis</keyword>
<comment type="caution">
    <text evidence="11">The sequence shown here is derived from an EMBL/GenBank/DDBJ whole genome shotgun (WGS) entry which is preliminary data.</text>
</comment>
<dbReference type="EMBL" id="PFOB01000017">
    <property type="protein sequence ID" value="PIZ63651.1"/>
    <property type="molecule type" value="Genomic_DNA"/>
</dbReference>
<dbReference type="InterPro" id="IPR036925">
    <property type="entry name" value="TIF_IF2_dom3_sf"/>
</dbReference>
<keyword evidence="3 8" id="KW-0396">Initiation factor</keyword>
<dbReference type="Pfam" id="PF00009">
    <property type="entry name" value="GTP_EFTU"/>
    <property type="match status" value="1"/>
</dbReference>
<evidence type="ECO:0000256" key="8">
    <source>
        <dbReference type="RuleBase" id="RU000644"/>
    </source>
</evidence>
<keyword evidence="4" id="KW-0547">Nucleotide-binding</keyword>
<dbReference type="AlphaFoldDB" id="A0A2M7U0R3"/>
<sequence>MNRSPIVTILGHVDHGKTTLLDTIRKSRLVTKEHGGITQRIGGYEIKTGIKGYNIEKITFIDTPGHEAFSKLRSRGANVADIAILIIDASDSVKPQTIESIAHIKSAKIPFIVAMNKMDLPGAKPEKVKKDLLKYEVVTESMGGDVVALPIAATKGEGIRELLEAILLIASDIDLSYDPNGPAEAYIIETKKDQRGMVVSSIIKNGTLRIGDEIYSNQEKIKVRALIDDRGKSVKEVVPSTPFEILGFSKLPEVGTLITSQHQVVSNSQEEDRTEHSQMDVTSMLQLEGEEKQKKLTVIIKADAQGTLEAILAVLSDNKNIEIVLSSIGSIHRSDIFLAKTTKSIVIGFSVAVDNEVKQLASQEKVIIKTYNIIYELLDELDEVSELIHEKEEREKNLKAQAKILATFVIEGETVFGALVTKGKVNLGDTAEAYRKDKLIGKSKLASLKNRSKTVQEVKKDQECGMQFTPTLDIKVGDVIKFIL</sequence>
<dbReference type="PRINTS" id="PR00315">
    <property type="entry name" value="ELONGATNFCT"/>
</dbReference>
<evidence type="ECO:0000313" key="11">
    <source>
        <dbReference type="EMBL" id="PIZ63651.1"/>
    </source>
</evidence>
<dbReference type="FunFam" id="3.40.50.300:FF:000019">
    <property type="entry name" value="Translation initiation factor IF-2"/>
    <property type="match status" value="1"/>
</dbReference>
<dbReference type="Gene3D" id="2.40.30.10">
    <property type="entry name" value="Translation factors"/>
    <property type="match status" value="2"/>
</dbReference>
<comment type="similarity">
    <text evidence="1 8">Belongs to the TRAFAC class translation factor GTPase superfamily. Classic translation factor GTPase family. IF-2 subfamily.</text>
</comment>
<dbReference type="Gene3D" id="3.40.50.10050">
    <property type="entry name" value="Translation initiation factor IF- 2, domain 3"/>
    <property type="match status" value="1"/>
</dbReference>
<dbReference type="InterPro" id="IPR000795">
    <property type="entry name" value="T_Tr_GTP-bd_dom"/>
</dbReference>
<dbReference type="InterPro" id="IPR005225">
    <property type="entry name" value="Small_GTP-bd"/>
</dbReference>
<keyword evidence="6" id="KW-0342">GTP-binding</keyword>
<dbReference type="PROSITE" id="PS51722">
    <property type="entry name" value="G_TR_2"/>
    <property type="match status" value="1"/>
</dbReference>
<dbReference type="InterPro" id="IPR015760">
    <property type="entry name" value="TIF_IF2"/>
</dbReference>
<dbReference type="GO" id="GO:0005737">
    <property type="term" value="C:cytoplasm"/>
    <property type="evidence" value="ECO:0007669"/>
    <property type="project" value="UniProtKB-UniRule"/>
</dbReference>
<dbReference type="GO" id="GO:0005525">
    <property type="term" value="F:GTP binding"/>
    <property type="evidence" value="ECO:0007669"/>
    <property type="project" value="UniProtKB-KW"/>
</dbReference>
<dbReference type="InterPro" id="IPR027417">
    <property type="entry name" value="P-loop_NTPase"/>
</dbReference>
<dbReference type="FunFam" id="3.40.50.10050:FF:000001">
    <property type="entry name" value="Translation initiation factor IF-2"/>
    <property type="match status" value="1"/>
</dbReference>
<evidence type="ECO:0000256" key="5">
    <source>
        <dbReference type="ARBA" id="ARBA00022917"/>
    </source>
</evidence>
<evidence type="ECO:0000256" key="1">
    <source>
        <dbReference type="ARBA" id="ARBA00007733"/>
    </source>
</evidence>
<dbReference type="Pfam" id="PF11987">
    <property type="entry name" value="IF-2"/>
    <property type="match status" value="1"/>
</dbReference>
<dbReference type="NCBIfam" id="TIGR00487">
    <property type="entry name" value="IF-2"/>
    <property type="match status" value="1"/>
</dbReference>
<proteinExistence type="inferred from homology"/>